<proteinExistence type="predicted"/>
<evidence type="ECO:0000313" key="3">
    <source>
        <dbReference type="EMBL" id="KAK4500584.1"/>
    </source>
</evidence>
<accession>A0ABR0EGE0</accession>
<protein>
    <submittedName>
        <fullName evidence="3">Uncharacterized protein</fullName>
    </submittedName>
</protein>
<evidence type="ECO:0000256" key="1">
    <source>
        <dbReference type="SAM" id="Coils"/>
    </source>
</evidence>
<reference evidence="3 4" key="1">
    <citation type="journal article" date="2023" name="G3 (Bethesda)">
        <title>A chromosome-level genome assembly of Zasmidium syzygii isolated from banana leaves.</title>
        <authorList>
            <person name="van Westerhoven A.C."/>
            <person name="Mehrabi R."/>
            <person name="Talebi R."/>
            <person name="Steentjes M.B.F."/>
            <person name="Corcolon B."/>
            <person name="Chong P.A."/>
            <person name="Kema G.H.J."/>
            <person name="Seidl M.F."/>
        </authorList>
    </citation>
    <scope>NUCLEOTIDE SEQUENCE [LARGE SCALE GENOMIC DNA]</scope>
    <source>
        <strain evidence="3 4">P124</strain>
    </source>
</reference>
<feature type="region of interest" description="Disordered" evidence="2">
    <location>
        <begin position="117"/>
        <end position="157"/>
    </location>
</feature>
<name>A0ABR0EGE0_ZASCE</name>
<keyword evidence="1" id="KW-0175">Coiled coil</keyword>
<evidence type="ECO:0000313" key="4">
    <source>
        <dbReference type="Proteomes" id="UP001305779"/>
    </source>
</evidence>
<feature type="region of interest" description="Disordered" evidence="2">
    <location>
        <begin position="203"/>
        <end position="226"/>
    </location>
</feature>
<keyword evidence="4" id="KW-1185">Reference proteome</keyword>
<feature type="compositionally biased region" description="Polar residues" evidence="2">
    <location>
        <begin position="127"/>
        <end position="136"/>
    </location>
</feature>
<gene>
    <name evidence="3" type="ORF">PRZ48_008773</name>
</gene>
<comment type="caution">
    <text evidence="3">The sequence shown here is derived from an EMBL/GenBank/DDBJ whole genome shotgun (WGS) entry which is preliminary data.</text>
</comment>
<evidence type="ECO:0000256" key="2">
    <source>
        <dbReference type="SAM" id="MobiDB-lite"/>
    </source>
</evidence>
<organism evidence="3 4">
    <name type="scientific">Zasmidium cellare</name>
    <name type="common">Wine cellar mold</name>
    <name type="synonym">Racodium cellare</name>
    <dbReference type="NCBI Taxonomy" id="395010"/>
    <lineage>
        <taxon>Eukaryota</taxon>
        <taxon>Fungi</taxon>
        <taxon>Dikarya</taxon>
        <taxon>Ascomycota</taxon>
        <taxon>Pezizomycotina</taxon>
        <taxon>Dothideomycetes</taxon>
        <taxon>Dothideomycetidae</taxon>
        <taxon>Mycosphaerellales</taxon>
        <taxon>Mycosphaerellaceae</taxon>
        <taxon>Zasmidium</taxon>
    </lineage>
</organism>
<feature type="coiled-coil region" evidence="1">
    <location>
        <begin position="33"/>
        <end position="81"/>
    </location>
</feature>
<dbReference type="Proteomes" id="UP001305779">
    <property type="component" value="Unassembled WGS sequence"/>
</dbReference>
<sequence length="333" mass="37516">MAYTNIYDMAPTTTFATGLGDELGRAIAYDNTLQIEEQRLQSMSDEILEREKDLQIREQAVQQREEEMKSKECRLQSLEELMSDEVGFEFARRYGRMPTWEDLRLIHRNSEFHALREAPVDGARDQTPLQSPNSPVYTPPSPTYDPDRPSARTTTSTMAGPLGSPLYHAQDHNNNNFSPASPVGYTEYTYSNYDGFAPLPSSDRIPAQSPKSPVYRPDLPAYRPTSPVYRPSSPVYENDIETEIISPAARAYYGPTSPSYEMDITPTANPPETQVYHNTEYFNTILSPASPVERDHTSFDHNFDATPLPGDKYMPLPAVMAPGPPSKSFWDVV</sequence>
<dbReference type="EMBL" id="JAXOVC010000006">
    <property type="protein sequence ID" value="KAK4500584.1"/>
    <property type="molecule type" value="Genomic_DNA"/>
</dbReference>